<keyword evidence="2" id="KW-1185">Reference proteome</keyword>
<dbReference type="Proteomes" id="UP000037460">
    <property type="component" value="Unassembled WGS sequence"/>
</dbReference>
<accession>A0A0M0J9S7</accession>
<sequence>MVCLGCSAARNVVDDVNSAARAPSRCGALGRAPRRHDGDGLCVAPAWPVVVIFVQLRIHFDGRVEHRRAVFAALAAALRIALDYLVLEHPLHRAALRIYLALAAVQVEPAPSLERINLKLEPEYLARVGDPPLERRVPHRIRIRFAHHRDQEIEQQHERHDIVHDDAKEEGEEGQIFPHGLGRAGVEAVPRGDVECDTFADETGLDQAPESWPEFLEVGDGVRRR</sequence>
<dbReference type="EMBL" id="JWZX01003203">
    <property type="protein sequence ID" value="KOO23326.1"/>
    <property type="molecule type" value="Genomic_DNA"/>
</dbReference>
<gene>
    <name evidence="1" type="ORF">Ctob_000212</name>
</gene>
<proteinExistence type="predicted"/>
<evidence type="ECO:0000313" key="1">
    <source>
        <dbReference type="EMBL" id="KOO23326.1"/>
    </source>
</evidence>
<reference evidence="2" key="1">
    <citation type="journal article" date="2015" name="PLoS Genet.">
        <title>Genome Sequence and Transcriptome Analyses of Chrysochromulina tobin: Metabolic Tools for Enhanced Algal Fitness in the Prominent Order Prymnesiales (Haptophyceae).</title>
        <authorList>
            <person name="Hovde B.T."/>
            <person name="Deodato C.R."/>
            <person name="Hunsperger H.M."/>
            <person name="Ryken S.A."/>
            <person name="Yost W."/>
            <person name="Jha R.K."/>
            <person name="Patterson J."/>
            <person name="Monnat R.J. Jr."/>
            <person name="Barlow S.B."/>
            <person name="Starkenburg S.R."/>
            <person name="Cattolico R.A."/>
        </authorList>
    </citation>
    <scope>NUCLEOTIDE SEQUENCE</scope>
    <source>
        <strain evidence="2">CCMP291</strain>
    </source>
</reference>
<protein>
    <submittedName>
        <fullName evidence="1">Uncharacterized protein</fullName>
    </submittedName>
</protein>
<name>A0A0M0J9S7_9EUKA</name>
<organism evidence="1 2">
    <name type="scientific">Chrysochromulina tobinii</name>
    <dbReference type="NCBI Taxonomy" id="1460289"/>
    <lineage>
        <taxon>Eukaryota</taxon>
        <taxon>Haptista</taxon>
        <taxon>Haptophyta</taxon>
        <taxon>Prymnesiophyceae</taxon>
        <taxon>Prymnesiales</taxon>
        <taxon>Chrysochromulinaceae</taxon>
        <taxon>Chrysochromulina</taxon>
    </lineage>
</organism>
<evidence type="ECO:0000313" key="2">
    <source>
        <dbReference type="Proteomes" id="UP000037460"/>
    </source>
</evidence>
<comment type="caution">
    <text evidence="1">The sequence shown here is derived from an EMBL/GenBank/DDBJ whole genome shotgun (WGS) entry which is preliminary data.</text>
</comment>
<dbReference type="AlphaFoldDB" id="A0A0M0J9S7"/>